<dbReference type="EMBL" id="CP001998">
    <property type="protein sequence ID" value="ADE56142.1"/>
    <property type="molecule type" value="Genomic_DNA"/>
</dbReference>
<dbReference type="STRING" id="583355.Caka_3129"/>
<gene>
    <name evidence="1" type="ordered locus">Caka_3129</name>
</gene>
<accession>D5EIM1</accession>
<reference evidence="1 2" key="1">
    <citation type="journal article" date="2010" name="Stand. Genomic Sci.">
        <title>Complete genome sequence of Coraliomargarita akajimensis type strain (04OKA010-24).</title>
        <authorList>
            <person name="Mavromatis K."/>
            <person name="Abt B."/>
            <person name="Brambilla E."/>
            <person name="Lapidus A."/>
            <person name="Copeland A."/>
            <person name="Deshpande S."/>
            <person name="Nolan M."/>
            <person name="Lucas S."/>
            <person name="Tice H."/>
            <person name="Cheng J.F."/>
            <person name="Han C."/>
            <person name="Detter J.C."/>
            <person name="Woyke T."/>
            <person name="Goodwin L."/>
            <person name="Pitluck S."/>
            <person name="Held B."/>
            <person name="Brettin T."/>
            <person name="Tapia R."/>
            <person name="Ivanova N."/>
            <person name="Mikhailova N."/>
            <person name="Pati A."/>
            <person name="Liolios K."/>
            <person name="Chen A."/>
            <person name="Palaniappan K."/>
            <person name="Land M."/>
            <person name="Hauser L."/>
            <person name="Chang Y.J."/>
            <person name="Jeffries C.D."/>
            <person name="Rohde M."/>
            <person name="Goker M."/>
            <person name="Bristow J."/>
            <person name="Eisen J.A."/>
            <person name="Markowitz V."/>
            <person name="Hugenholtz P."/>
            <person name="Klenk H.P."/>
            <person name="Kyrpides N.C."/>
        </authorList>
    </citation>
    <scope>NUCLEOTIDE SEQUENCE [LARGE SCALE GENOMIC DNA]</scope>
    <source>
        <strain evidence="2">DSM 45221 / IAM 15411 / JCM 23193 / KCTC 12865</strain>
    </source>
</reference>
<dbReference type="KEGG" id="caa:Caka_3129"/>
<proteinExistence type="predicted"/>
<keyword evidence="2" id="KW-1185">Reference proteome</keyword>
<evidence type="ECO:0000313" key="1">
    <source>
        <dbReference type="EMBL" id="ADE56142.1"/>
    </source>
</evidence>
<evidence type="ECO:0000313" key="2">
    <source>
        <dbReference type="Proteomes" id="UP000000925"/>
    </source>
</evidence>
<protein>
    <submittedName>
        <fullName evidence="1">Uncharacterized protein</fullName>
    </submittedName>
</protein>
<dbReference type="Proteomes" id="UP000000925">
    <property type="component" value="Chromosome"/>
</dbReference>
<organism evidence="1 2">
    <name type="scientific">Coraliomargarita akajimensis (strain DSM 45221 / IAM 15411 / JCM 23193 / KCTC 12865 / 04OKA010-24)</name>
    <dbReference type="NCBI Taxonomy" id="583355"/>
    <lineage>
        <taxon>Bacteria</taxon>
        <taxon>Pseudomonadati</taxon>
        <taxon>Verrucomicrobiota</taxon>
        <taxon>Opitutia</taxon>
        <taxon>Puniceicoccales</taxon>
        <taxon>Coraliomargaritaceae</taxon>
        <taxon>Coraliomargarita</taxon>
    </lineage>
</organism>
<dbReference type="AlphaFoldDB" id="D5EIM1"/>
<sequence>MCAQLLLLRITKQTLQEVSAHAAFYDPDGVITSTADLLGEQSLDPALQDSVMWDYDGDGVDNLTEYLRGTDPTDFFNGETVTIRAYKGDGQVDEPNVFLLRRLYASVHDSEGAEIVNAPVRIRSVGGPYLSRFRNASDLHSTVYDRTVATFGASTAYFTPATDGSYSAIADLPDGTSVTFSVFVVSEEDKQKEPIRNFEVTDNGDNTTTYTWTSDADSGDWLRLQEKNENGTWSTFFNTTYGSSVLPYRAGQTDYSLTLDENNQVVSQ</sequence>
<name>D5EIM1_CORAD</name>
<dbReference type="HOGENOM" id="CLU_1037129_0_0_0"/>